<evidence type="ECO:0000256" key="1">
    <source>
        <dbReference type="ARBA" id="ARBA00023002"/>
    </source>
</evidence>
<dbReference type="NCBIfam" id="TIGR03564">
    <property type="entry name" value="F420_MSMEG_4879"/>
    <property type="match status" value="1"/>
</dbReference>
<dbReference type="EMBL" id="CAFAAG010000004">
    <property type="protein sequence ID" value="CAB4784552.1"/>
    <property type="molecule type" value="Genomic_DNA"/>
</dbReference>
<dbReference type="InterPro" id="IPR036661">
    <property type="entry name" value="Luciferase-like_sf"/>
</dbReference>
<dbReference type="AlphaFoldDB" id="A0A6J6WHZ5"/>
<dbReference type="SUPFAM" id="SSF51679">
    <property type="entry name" value="Bacterial luciferase-like"/>
    <property type="match status" value="1"/>
</dbReference>
<dbReference type="Gene3D" id="3.20.20.30">
    <property type="entry name" value="Luciferase-like domain"/>
    <property type="match status" value="1"/>
</dbReference>
<dbReference type="CDD" id="cd01097">
    <property type="entry name" value="Tetrahydromethanopterin_reductase"/>
    <property type="match status" value="1"/>
</dbReference>
<dbReference type="InterPro" id="IPR011251">
    <property type="entry name" value="Luciferase-like_dom"/>
</dbReference>
<organism evidence="3">
    <name type="scientific">freshwater metagenome</name>
    <dbReference type="NCBI Taxonomy" id="449393"/>
    <lineage>
        <taxon>unclassified sequences</taxon>
        <taxon>metagenomes</taxon>
        <taxon>ecological metagenomes</taxon>
    </lineage>
</organism>
<keyword evidence="1" id="KW-0560">Oxidoreductase</keyword>
<dbReference type="Pfam" id="PF00296">
    <property type="entry name" value="Bac_luciferase"/>
    <property type="match status" value="1"/>
</dbReference>
<dbReference type="PANTHER" id="PTHR43244:SF1">
    <property type="entry name" value="5,10-METHYLENETETRAHYDROMETHANOPTERIN REDUCTASE"/>
    <property type="match status" value="1"/>
</dbReference>
<evidence type="ECO:0000313" key="3">
    <source>
        <dbReference type="EMBL" id="CAB4784552.1"/>
    </source>
</evidence>
<name>A0A6J6WHZ5_9ZZZZ</name>
<feature type="domain" description="Luciferase-like" evidence="2">
    <location>
        <begin position="16"/>
        <end position="279"/>
    </location>
</feature>
<evidence type="ECO:0000259" key="2">
    <source>
        <dbReference type="Pfam" id="PF00296"/>
    </source>
</evidence>
<gene>
    <name evidence="3" type="ORF">UFOPK2975_00126</name>
</gene>
<accession>A0A6J6WHZ5</accession>
<reference evidence="3" key="1">
    <citation type="submission" date="2020-05" db="EMBL/GenBank/DDBJ databases">
        <authorList>
            <person name="Chiriac C."/>
            <person name="Salcher M."/>
            <person name="Ghai R."/>
            <person name="Kavagutti S V."/>
        </authorList>
    </citation>
    <scope>NUCLEOTIDE SEQUENCE</scope>
</reference>
<dbReference type="PANTHER" id="PTHR43244">
    <property type="match status" value="1"/>
</dbReference>
<proteinExistence type="predicted"/>
<sequence length="306" mass="32546">MTKRMNIGIFGSQNDSTIDGVVAEAAQAERDGFASYWQSQIFGLDALSTLSVVGREVPRIELGTSVIPVYPRHPMMLAQQALTANQAAGGRLTLGIGLGHKVVVEGMTGMSFDKPVRHMKEYLSILMPLIHNQKVSFAGEALTTHAELTVGKPQSCGVVVAALGAQMLKLAAAFTEGTLTWCTGPETLRTLTVPTIVQAAEQLGRPAPRVIAALPMCVTKNVAEAKARAAKTFVVYGQLPSYRAMLDHEGVAGPEDVAIIGSASEVFDRVAALQEFGVTDFGGVEFGGTPDEAHDTREVLKSLLKR</sequence>
<dbReference type="GO" id="GO:0016705">
    <property type="term" value="F:oxidoreductase activity, acting on paired donors, with incorporation or reduction of molecular oxygen"/>
    <property type="evidence" value="ECO:0007669"/>
    <property type="project" value="InterPro"/>
</dbReference>
<protein>
    <submittedName>
        <fullName evidence="3">Unannotated protein</fullName>
    </submittedName>
</protein>
<dbReference type="InterPro" id="IPR050564">
    <property type="entry name" value="F420-G6PD/mer"/>
</dbReference>
<dbReference type="InterPro" id="IPR019910">
    <property type="entry name" value="Lucif-like_OxRdtase_MSMEG_4879"/>
</dbReference>